<dbReference type="GO" id="GO:0005829">
    <property type="term" value="C:cytosol"/>
    <property type="evidence" value="ECO:0007669"/>
    <property type="project" value="TreeGrafter"/>
</dbReference>
<dbReference type="PANTHER" id="PTHR24095:SF14">
    <property type="entry name" value="ACETYL-COENZYME A SYNTHETASE 1"/>
    <property type="match status" value="1"/>
</dbReference>
<gene>
    <name evidence="11" type="primary">ACS1</name>
    <name evidence="11" type="ORF">MJAP1_003025</name>
</gene>
<evidence type="ECO:0000259" key="8">
    <source>
        <dbReference type="Pfam" id="PF13193"/>
    </source>
</evidence>
<dbReference type="NCBIfam" id="TIGR02188">
    <property type="entry name" value="Ac_CoA_lig_AcsA"/>
    <property type="match status" value="1"/>
</dbReference>
<keyword evidence="2 5" id="KW-0436">Ligase</keyword>
<evidence type="ECO:0000313" key="11">
    <source>
        <dbReference type="EMBL" id="WFD40043.1"/>
    </source>
</evidence>
<dbReference type="InterPro" id="IPR045851">
    <property type="entry name" value="AMP-bd_C_sf"/>
</dbReference>
<dbReference type="InterPro" id="IPR032387">
    <property type="entry name" value="ACAS_N"/>
</dbReference>
<dbReference type="Pfam" id="PF15377">
    <property type="entry name" value="DUF4604"/>
    <property type="match status" value="1"/>
</dbReference>
<evidence type="ECO:0000256" key="5">
    <source>
        <dbReference type="RuleBase" id="RU361147"/>
    </source>
</evidence>
<evidence type="ECO:0000256" key="6">
    <source>
        <dbReference type="SAM" id="MobiDB-lite"/>
    </source>
</evidence>
<dbReference type="InterPro" id="IPR042099">
    <property type="entry name" value="ANL_N_sf"/>
</dbReference>
<dbReference type="SUPFAM" id="SSF56801">
    <property type="entry name" value="Acetyl-CoA synthetase-like"/>
    <property type="match status" value="1"/>
</dbReference>
<dbReference type="FunFam" id="3.40.50.12780:FF:000001">
    <property type="entry name" value="Acetyl-coenzyme A synthetase"/>
    <property type="match status" value="1"/>
</dbReference>
<dbReference type="AlphaFoldDB" id="A0AAF0F7V1"/>
<evidence type="ECO:0000256" key="1">
    <source>
        <dbReference type="ARBA" id="ARBA00006432"/>
    </source>
</evidence>
<dbReference type="InterPro" id="IPR000873">
    <property type="entry name" value="AMP-dep_synth/lig_dom"/>
</dbReference>
<comment type="catalytic activity">
    <reaction evidence="5">
        <text>acetate + ATP + CoA = acetyl-CoA + AMP + diphosphate</text>
        <dbReference type="Rhea" id="RHEA:23176"/>
        <dbReference type="ChEBI" id="CHEBI:30089"/>
        <dbReference type="ChEBI" id="CHEBI:30616"/>
        <dbReference type="ChEBI" id="CHEBI:33019"/>
        <dbReference type="ChEBI" id="CHEBI:57287"/>
        <dbReference type="ChEBI" id="CHEBI:57288"/>
        <dbReference type="ChEBI" id="CHEBI:456215"/>
        <dbReference type="EC" id="6.2.1.1"/>
    </reaction>
</comment>
<organism evidence="11 12">
    <name type="scientific">Malassezia japonica</name>
    <dbReference type="NCBI Taxonomy" id="223818"/>
    <lineage>
        <taxon>Eukaryota</taxon>
        <taxon>Fungi</taxon>
        <taxon>Dikarya</taxon>
        <taxon>Basidiomycota</taxon>
        <taxon>Ustilaginomycotina</taxon>
        <taxon>Malasseziomycetes</taxon>
        <taxon>Malasseziales</taxon>
        <taxon>Malasseziaceae</taxon>
        <taxon>Malassezia</taxon>
    </lineage>
</organism>
<feature type="compositionally biased region" description="Basic residues" evidence="6">
    <location>
        <begin position="39"/>
        <end position="48"/>
    </location>
</feature>
<sequence>MPRGRGDEDRGLSAREAKNLSYTSEVPSFLQNLHAQVHGSRHNAARARHHDEDDEDPVMAFLGASSENQKKRPSSEAAPRGDGYDSDNDLEHAQVVVLKEGKHLSKDEYMDQRTQEDEAPPEMIDIPVRVNGSDASRPKPHFSLGQYEAEYKHSTESTDKFWAQAAKDVLSWSTPFQTVQSGGFEYGDVAWFPEGQLNASYNAVDRWAMQRPKDVAIIWEADEPGHDITITWEDLLRRVCQAASTLQSLGVRKGDLVIIYLPMIPEAAICMLACARIGAVHSVVFAGFSSDSLRDRVQDSKARVVITSDEGRRGGRMIATKTIADAALKECPNVEHVLVVKRSESNDIPWTEGRDKWLEELMAGQRTYVPPVPVSSEDPLFVLYTSGSTGKPKGIVHTTGGYLLGSALTVKHIFDVHEGDRFGCMADIGWITGHTYIVYGPLVNGTTTLIFESTPMHPNPSRYWEVVDKHRLTQFYTAPTSIRLLRRMGVEHVKDYDLSSLRTLGSVGEPINPEAWQWYNDNVGRGQCAIVDTYWMTESGSHLISSLPGAIKAKPGCATLPFWGIEPAILDPHTGKEIEGDAEGALVIKKPWPSMARTIMGDHKRFLDTYMRVYPGYFFTGDSAARDKDGYIWIKGRVDDVINVSGHRMSTAEIESALIGHPGVAETAVVGAPDEMTGQSITAFVALKPDYVHHESEEALLKELTIQVRRAIGPFATPKRIICIRDLPKTRSGKIVRRILRKIVCNEADQIGDLSSVAEPEVVEEIKTKFAESAK</sequence>
<feature type="domain" description="DUF4604" evidence="9">
    <location>
        <begin position="18"/>
        <end position="116"/>
    </location>
</feature>
<feature type="region of interest" description="Disordered" evidence="6">
    <location>
        <begin position="31"/>
        <end position="88"/>
    </location>
</feature>
<dbReference type="GO" id="GO:0003987">
    <property type="term" value="F:acetate-CoA ligase activity"/>
    <property type="evidence" value="ECO:0007669"/>
    <property type="project" value="UniProtKB-UniRule"/>
</dbReference>
<dbReference type="PROSITE" id="PS00455">
    <property type="entry name" value="AMP_BINDING"/>
    <property type="match status" value="1"/>
</dbReference>
<dbReference type="Pfam" id="PF13193">
    <property type="entry name" value="AMP-binding_C"/>
    <property type="match status" value="1"/>
</dbReference>
<comment type="similarity">
    <text evidence="1 5">Belongs to the ATP-dependent AMP-binding enzyme family.</text>
</comment>
<dbReference type="Proteomes" id="UP001217754">
    <property type="component" value="Chromosome 5"/>
</dbReference>
<dbReference type="GeneID" id="85226676"/>
<dbReference type="PANTHER" id="PTHR24095">
    <property type="entry name" value="ACETYL-COENZYME A SYNTHETASE"/>
    <property type="match status" value="1"/>
</dbReference>
<dbReference type="GO" id="GO:0016208">
    <property type="term" value="F:AMP binding"/>
    <property type="evidence" value="ECO:0007669"/>
    <property type="project" value="InterPro"/>
</dbReference>
<evidence type="ECO:0000259" key="7">
    <source>
        <dbReference type="Pfam" id="PF00501"/>
    </source>
</evidence>
<feature type="domain" description="Acetyl-coenzyme A synthetase N-terminal" evidence="10">
    <location>
        <begin position="147"/>
        <end position="203"/>
    </location>
</feature>
<dbReference type="EMBL" id="CP119962">
    <property type="protein sequence ID" value="WFD40043.1"/>
    <property type="molecule type" value="Genomic_DNA"/>
</dbReference>
<dbReference type="Gene3D" id="3.40.50.12780">
    <property type="entry name" value="N-terminal domain of ligase-like"/>
    <property type="match status" value="1"/>
</dbReference>
<dbReference type="NCBIfam" id="NF001208">
    <property type="entry name" value="PRK00174.1"/>
    <property type="match status" value="1"/>
</dbReference>
<feature type="domain" description="AMP-dependent synthetase/ligase" evidence="7">
    <location>
        <begin position="205"/>
        <end position="592"/>
    </location>
</feature>
<dbReference type="Pfam" id="PF00501">
    <property type="entry name" value="AMP-binding"/>
    <property type="match status" value="1"/>
</dbReference>
<keyword evidence="12" id="KW-1185">Reference proteome</keyword>
<evidence type="ECO:0000256" key="3">
    <source>
        <dbReference type="ARBA" id="ARBA00022741"/>
    </source>
</evidence>
<evidence type="ECO:0000259" key="10">
    <source>
        <dbReference type="Pfam" id="PF16177"/>
    </source>
</evidence>
<proteinExistence type="inferred from homology"/>
<dbReference type="InterPro" id="IPR020845">
    <property type="entry name" value="AMP-binding_CS"/>
</dbReference>
<dbReference type="GO" id="GO:0005524">
    <property type="term" value="F:ATP binding"/>
    <property type="evidence" value="ECO:0007669"/>
    <property type="project" value="UniProtKB-UniRule"/>
</dbReference>
<dbReference type="GO" id="GO:0019427">
    <property type="term" value="P:acetyl-CoA biosynthetic process from acetate"/>
    <property type="evidence" value="ECO:0007669"/>
    <property type="project" value="InterPro"/>
</dbReference>
<reference evidence="11" key="1">
    <citation type="submission" date="2023-03" db="EMBL/GenBank/DDBJ databases">
        <title>Mating type loci evolution in Malassezia.</title>
        <authorList>
            <person name="Coelho M.A."/>
        </authorList>
    </citation>
    <scope>NUCLEOTIDE SEQUENCE</scope>
    <source>
        <strain evidence="11">CBS 9431</strain>
    </source>
</reference>
<dbReference type="InterPro" id="IPR025110">
    <property type="entry name" value="AMP-bd_C"/>
</dbReference>
<dbReference type="RefSeq" id="XP_060122940.1">
    <property type="nucleotide sequence ID" value="XM_060266957.1"/>
</dbReference>
<evidence type="ECO:0000256" key="4">
    <source>
        <dbReference type="ARBA" id="ARBA00022840"/>
    </source>
</evidence>
<keyword evidence="4 5" id="KW-0067">ATP-binding</keyword>
<evidence type="ECO:0000259" key="9">
    <source>
        <dbReference type="Pfam" id="PF15377"/>
    </source>
</evidence>
<dbReference type="InterPro" id="IPR027911">
    <property type="entry name" value="DUF4604"/>
</dbReference>
<dbReference type="EC" id="6.2.1.1" evidence="5"/>
<accession>A0AAF0F7V1</accession>
<keyword evidence="3 5" id="KW-0547">Nucleotide-binding</keyword>
<name>A0AAF0F7V1_9BASI</name>
<dbReference type="InterPro" id="IPR011904">
    <property type="entry name" value="Ac_CoA_lig"/>
</dbReference>
<dbReference type="CDD" id="cd05966">
    <property type="entry name" value="ACS"/>
    <property type="match status" value="1"/>
</dbReference>
<evidence type="ECO:0000256" key="2">
    <source>
        <dbReference type="ARBA" id="ARBA00022598"/>
    </source>
</evidence>
<protein>
    <recommendedName>
        <fullName evidence="5">Acetyl-coenzyme A synthetase</fullName>
        <ecNumber evidence="5">6.2.1.1</ecNumber>
    </recommendedName>
</protein>
<dbReference type="Pfam" id="PF16177">
    <property type="entry name" value="ACAS_N"/>
    <property type="match status" value="1"/>
</dbReference>
<feature type="domain" description="AMP-binding enzyme C-terminal" evidence="8">
    <location>
        <begin position="653"/>
        <end position="734"/>
    </location>
</feature>
<evidence type="ECO:0000313" key="12">
    <source>
        <dbReference type="Proteomes" id="UP001217754"/>
    </source>
</evidence>
<dbReference type="Gene3D" id="3.30.300.30">
    <property type="match status" value="1"/>
</dbReference>